<evidence type="ECO:0000256" key="2">
    <source>
        <dbReference type="PROSITE-ProRule" id="PRU00285"/>
    </source>
</evidence>
<dbReference type="InterPro" id="IPR008978">
    <property type="entry name" value="HSP20-like_chaperone"/>
</dbReference>
<dbReference type="PANTHER" id="PTHR47062:SF1">
    <property type="entry name" value="SMALL HEAT SHOCK PROTEIN IBPA"/>
    <property type="match status" value="1"/>
</dbReference>
<protein>
    <submittedName>
        <fullName evidence="5">Small heat shock protein IbpA</fullName>
    </submittedName>
</protein>
<sequence length="155" mass="17034">MGPLNRLSLNKDVSMTKLALGAHPFLLGFDELERLVERTAKSDSGGYPPYNIEQIGEGAYRITLAVAGFAEDDLAITVEDRQLVVRGRTAETDEARIFLHRGIAARQFQRTFVLADGVEVKGALMENGLLHIDLTKALPESVVRTIRISNKGAEE</sequence>
<dbReference type="AlphaFoldDB" id="A0A2R8C0F2"/>
<dbReference type="Proteomes" id="UP000244912">
    <property type="component" value="Unassembled WGS sequence"/>
</dbReference>
<dbReference type="InterPro" id="IPR002068">
    <property type="entry name" value="A-crystallin/Hsp20_dom"/>
</dbReference>
<accession>A0A2R8C0F2</accession>
<keyword evidence="6" id="KW-1185">Reference proteome</keyword>
<dbReference type="Gene3D" id="2.60.40.790">
    <property type="match status" value="1"/>
</dbReference>
<evidence type="ECO:0000259" key="4">
    <source>
        <dbReference type="PROSITE" id="PS01031"/>
    </source>
</evidence>
<dbReference type="CDD" id="cd06470">
    <property type="entry name" value="ACD_IbpA-B_like"/>
    <property type="match status" value="1"/>
</dbReference>
<dbReference type="PANTHER" id="PTHR47062">
    <property type="match status" value="1"/>
</dbReference>
<comment type="similarity">
    <text evidence="2 3">Belongs to the small heat shock protein (HSP20) family.</text>
</comment>
<dbReference type="SUPFAM" id="SSF49764">
    <property type="entry name" value="HSP20-like chaperones"/>
    <property type="match status" value="1"/>
</dbReference>
<feature type="domain" description="SHSP" evidence="4">
    <location>
        <begin position="41"/>
        <end position="151"/>
    </location>
</feature>
<dbReference type="EMBL" id="ONZF01000012">
    <property type="protein sequence ID" value="SPJ25872.1"/>
    <property type="molecule type" value="Genomic_DNA"/>
</dbReference>
<keyword evidence="1 5" id="KW-0346">Stress response</keyword>
<evidence type="ECO:0000256" key="1">
    <source>
        <dbReference type="ARBA" id="ARBA00023016"/>
    </source>
</evidence>
<proteinExistence type="inferred from homology"/>
<reference evidence="6" key="1">
    <citation type="submission" date="2018-03" db="EMBL/GenBank/DDBJ databases">
        <authorList>
            <person name="Rodrigo-Torres L."/>
            <person name="Arahal R. D."/>
            <person name="Lucena T."/>
        </authorList>
    </citation>
    <scope>NUCLEOTIDE SEQUENCE [LARGE SCALE GENOMIC DNA]</scope>
    <source>
        <strain evidence="6">CECT 8504</strain>
    </source>
</reference>
<dbReference type="PROSITE" id="PS01031">
    <property type="entry name" value="SHSP"/>
    <property type="match status" value="1"/>
</dbReference>
<organism evidence="5 6">
    <name type="scientific">Palleronia abyssalis</name>
    <dbReference type="NCBI Taxonomy" id="1501240"/>
    <lineage>
        <taxon>Bacteria</taxon>
        <taxon>Pseudomonadati</taxon>
        <taxon>Pseudomonadota</taxon>
        <taxon>Alphaproteobacteria</taxon>
        <taxon>Rhodobacterales</taxon>
        <taxon>Roseobacteraceae</taxon>
        <taxon>Palleronia</taxon>
    </lineage>
</organism>
<evidence type="ECO:0000313" key="5">
    <source>
        <dbReference type="EMBL" id="SPJ25872.1"/>
    </source>
</evidence>
<gene>
    <name evidence="5" type="primary">ibpA_2</name>
    <name evidence="5" type="ORF">PAA8504_03724</name>
</gene>
<dbReference type="Pfam" id="PF00011">
    <property type="entry name" value="HSP20"/>
    <property type="match status" value="1"/>
</dbReference>
<evidence type="ECO:0000313" key="6">
    <source>
        <dbReference type="Proteomes" id="UP000244912"/>
    </source>
</evidence>
<name>A0A2R8C0F2_9RHOB</name>
<evidence type="ECO:0000256" key="3">
    <source>
        <dbReference type="RuleBase" id="RU003616"/>
    </source>
</evidence>
<dbReference type="InterPro" id="IPR037913">
    <property type="entry name" value="ACD_IbpA/B"/>
</dbReference>